<comment type="caution">
    <text evidence="6">The sequence shown here is derived from an EMBL/GenBank/DDBJ whole genome shotgun (WGS) entry which is preliminary data.</text>
</comment>
<keyword evidence="3 5" id="KW-1133">Transmembrane helix</keyword>
<feature type="transmembrane region" description="Helical" evidence="5">
    <location>
        <begin position="105"/>
        <end position="124"/>
    </location>
</feature>
<name>A0AAW1QFW4_9CHLO</name>
<feature type="transmembrane region" description="Helical" evidence="5">
    <location>
        <begin position="79"/>
        <end position="99"/>
    </location>
</feature>
<dbReference type="Proteomes" id="UP001489004">
    <property type="component" value="Unassembled WGS sequence"/>
</dbReference>
<dbReference type="GO" id="GO:0016020">
    <property type="term" value="C:membrane"/>
    <property type="evidence" value="ECO:0007669"/>
    <property type="project" value="UniProtKB-SubCell"/>
</dbReference>
<protein>
    <submittedName>
        <fullName evidence="6">Uncharacterized protein</fullName>
    </submittedName>
</protein>
<evidence type="ECO:0000256" key="2">
    <source>
        <dbReference type="ARBA" id="ARBA00022692"/>
    </source>
</evidence>
<comment type="subcellular location">
    <subcellularLocation>
        <location evidence="1">Membrane</location>
        <topology evidence="1">Multi-pass membrane protein</topology>
    </subcellularLocation>
</comment>
<sequence>MSRASPAAKALATTLGTATAAAGSYLLYSTATTITLQRAGGISGLVGVGCGAFGFHGLKRVLGPGHPNMQQMMQFWNIGANYQLLHSAALLGTAALPAASGVPAGLGFLGGVVLFSGSIYMYVLSGRKAFQYMTPFGGLSFMAGWAAIAVYHLSSSLKRQQAFEVQVER</sequence>
<dbReference type="EMBL" id="JALJOR010000003">
    <property type="protein sequence ID" value="KAK9820300.1"/>
    <property type="molecule type" value="Genomic_DNA"/>
</dbReference>
<feature type="transmembrane region" description="Helical" evidence="5">
    <location>
        <begin position="39"/>
        <end position="58"/>
    </location>
</feature>
<dbReference type="PANTHER" id="PTHR43461">
    <property type="entry name" value="TRANSMEMBRANE PROTEIN 256"/>
    <property type="match status" value="1"/>
</dbReference>
<accession>A0AAW1QFW4</accession>
<dbReference type="InterPro" id="IPR006696">
    <property type="entry name" value="DUF423"/>
</dbReference>
<gene>
    <name evidence="6" type="ORF">WJX72_008728</name>
</gene>
<feature type="transmembrane region" description="Helical" evidence="5">
    <location>
        <begin position="136"/>
        <end position="154"/>
    </location>
</feature>
<evidence type="ECO:0000256" key="1">
    <source>
        <dbReference type="ARBA" id="ARBA00004141"/>
    </source>
</evidence>
<reference evidence="6 7" key="1">
    <citation type="journal article" date="2024" name="Nat. Commun.">
        <title>Phylogenomics reveals the evolutionary origins of lichenization in chlorophyte algae.</title>
        <authorList>
            <person name="Puginier C."/>
            <person name="Libourel C."/>
            <person name="Otte J."/>
            <person name="Skaloud P."/>
            <person name="Haon M."/>
            <person name="Grisel S."/>
            <person name="Petersen M."/>
            <person name="Berrin J.G."/>
            <person name="Delaux P.M."/>
            <person name="Dal Grande F."/>
            <person name="Keller J."/>
        </authorList>
    </citation>
    <scope>NUCLEOTIDE SEQUENCE [LARGE SCALE GENOMIC DNA]</scope>
    <source>
        <strain evidence="6 7">SAG 2043</strain>
    </source>
</reference>
<keyword evidence="2 5" id="KW-0812">Transmembrane</keyword>
<dbReference type="PANTHER" id="PTHR43461:SF1">
    <property type="entry name" value="TRANSMEMBRANE PROTEIN 256"/>
    <property type="match status" value="1"/>
</dbReference>
<evidence type="ECO:0000313" key="7">
    <source>
        <dbReference type="Proteomes" id="UP001489004"/>
    </source>
</evidence>
<keyword evidence="4 5" id="KW-0472">Membrane</keyword>
<evidence type="ECO:0000313" key="6">
    <source>
        <dbReference type="EMBL" id="KAK9820300.1"/>
    </source>
</evidence>
<dbReference type="AlphaFoldDB" id="A0AAW1QFW4"/>
<proteinExistence type="predicted"/>
<evidence type="ECO:0000256" key="5">
    <source>
        <dbReference type="SAM" id="Phobius"/>
    </source>
</evidence>
<organism evidence="6 7">
    <name type="scientific">[Myrmecia] bisecta</name>
    <dbReference type="NCBI Taxonomy" id="41462"/>
    <lineage>
        <taxon>Eukaryota</taxon>
        <taxon>Viridiplantae</taxon>
        <taxon>Chlorophyta</taxon>
        <taxon>core chlorophytes</taxon>
        <taxon>Trebouxiophyceae</taxon>
        <taxon>Trebouxiales</taxon>
        <taxon>Trebouxiaceae</taxon>
        <taxon>Myrmecia</taxon>
    </lineage>
</organism>
<evidence type="ECO:0000256" key="4">
    <source>
        <dbReference type="ARBA" id="ARBA00023136"/>
    </source>
</evidence>
<keyword evidence="7" id="KW-1185">Reference proteome</keyword>
<dbReference type="Pfam" id="PF04241">
    <property type="entry name" value="DUF423"/>
    <property type="match status" value="1"/>
</dbReference>
<evidence type="ECO:0000256" key="3">
    <source>
        <dbReference type="ARBA" id="ARBA00022989"/>
    </source>
</evidence>